<dbReference type="STRING" id="1414854.GQ61_00475"/>
<evidence type="ECO:0000313" key="3">
    <source>
        <dbReference type="Proteomes" id="UP000237351"/>
    </source>
</evidence>
<organism evidence="2 3">
    <name type="scientific">Candidatus Nucleicultrix amoebiphila FS5</name>
    <dbReference type="NCBI Taxonomy" id="1414854"/>
    <lineage>
        <taxon>Bacteria</taxon>
        <taxon>Pseudomonadati</taxon>
        <taxon>Pseudomonadota</taxon>
        <taxon>Alphaproteobacteria</taxon>
        <taxon>Holosporales</taxon>
        <taxon>Candidatus Nucleicultricaceae</taxon>
        <taxon>Candidatus Nucleicultrix</taxon>
    </lineage>
</organism>
<protein>
    <submittedName>
        <fullName evidence="2">Uncharacterized protein</fullName>
    </submittedName>
</protein>
<keyword evidence="3" id="KW-1185">Reference proteome</keyword>
<evidence type="ECO:0000256" key="1">
    <source>
        <dbReference type="SAM" id="MobiDB-lite"/>
    </source>
</evidence>
<gene>
    <name evidence="2" type="ORF">GQ61_00475</name>
</gene>
<dbReference type="AlphaFoldDB" id="A0A1W6N2L7"/>
<evidence type="ECO:0000313" key="2">
    <source>
        <dbReference type="EMBL" id="ARN84073.1"/>
    </source>
</evidence>
<dbReference type="EMBL" id="CP008743">
    <property type="protein sequence ID" value="ARN84073.1"/>
    <property type="molecule type" value="Genomic_DNA"/>
</dbReference>
<name>A0A1W6N2L7_9PROT</name>
<feature type="region of interest" description="Disordered" evidence="1">
    <location>
        <begin position="105"/>
        <end position="124"/>
    </location>
</feature>
<accession>A0A1W6N2L7</accession>
<reference evidence="2 3" key="1">
    <citation type="submission" date="2014-06" db="EMBL/GenBank/DDBJ databases">
        <title>The genome of the endonuclear symbiont Nucleicultrix amoebiphila.</title>
        <authorList>
            <person name="Schulz F."/>
            <person name="Horn M."/>
        </authorList>
    </citation>
    <scope>NUCLEOTIDE SEQUENCE [LARGE SCALE GENOMIC DNA]</scope>
    <source>
        <strain evidence="2 3">FS5</strain>
    </source>
</reference>
<dbReference type="RefSeq" id="WP_085783424.1">
    <property type="nucleotide sequence ID" value="NZ_CP008743.1"/>
</dbReference>
<feature type="compositionally biased region" description="Basic and acidic residues" evidence="1">
    <location>
        <begin position="115"/>
        <end position="124"/>
    </location>
</feature>
<sequence>MKKNVILLSMLALCTVGVTETYGAGITDLLATIKKKGSPKEICKKASFFSGVVTIRSFEGALCKNKVVAAVAEQICPNAASDYMDSGCHKEAVKALAGKTPAQVTEEAKATGTSDEQKLVEAAG</sequence>
<dbReference type="KEGG" id="naf:GQ61_00475"/>
<dbReference type="OrthoDB" id="8511272at2"/>
<proteinExistence type="predicted"/>
<dbReference type="Proteomes" id="UP000237351">
    <property type="component" value="Chromosome"/>
</dbReference>